<gene>
    <name evidence="1" type="ORF">METZ01_LOCUS151665</name>
</gene>
<reference evidence="1" key="1">
    <citation type="submission" date="2018-05" db="EMBL/GenBank/DDBJ databases">
        <authorList>
            <person name="Lanie J.A."/>
            <person name="Ng W.-L."/>
            <person name="Kazmierczak K.M."/>
            <person name="Andrzejewski T.M."/>
            <person name="Davidsen T.M."/>
            <person name="Wayne K.J."/>
            <person name="Tettelin H."/>
            <person name="Glass J.I."/>
            <person name="Rusch D."/>
            <person name="Podicherti R."/>
            <person name="Tsui H.-C.T."/>
            <person name="Winkler M.E."/>
        </authorList>
    </citation>
    <scope>NUCLEOTIDE SEQUENCE</scope>
</reference>
<dbReference type="AlphaFoldDB" id="A0A382AC35"/>
<protein>
    <submittedName>
        <fullName evidence="1">Uncharacterized protein</fullName>
    </submittedName>
</protein>
<proteinExistence type="predicted"/>
<organism evidence="1">
    <name type="scientific">marine metagenome</name>
    <dbReference type="NCBI Taxonomy" id="408172"/>
    <lineage>
        <taxon>unclassified sequences</taxon>
        <taxon>metagenomes</taxon>
        <taxon>ecological metagenomes</taxon>
    </lineage>
</organism>
<dbReference type="EMBL" id="UINC01024683">
    <property type="protein sequence ID" value="SVA98811.1"/>
    <property type="molecule type" value="Genomic_DNA"/>
</dbReference>
<sequence length="94" mass="11093">MSKEFLDGLATEIPKMVEAFSNPTTEQTESRKKWNYDHAFDFLYGETIGWIEGYIIRSFIETYKREPSTSELAEISSVIVLYSDQIRKNFRKIR</sequence>
<evidence type="ECO:0000313" key="1">
    <source>
        <dbReference type="EMBL" id="SVA98811.1"/>
    </source>
</evidence>
<accession>A0A382AC35</accession>
<name>A0A382AC35_9ZZZZ</name>